<comment type="caution">
    <text evidence="6">The sequence shown here is derived from an EMBL/GenBank/DDBJ whole genome shotgun (WGS) entry which is preliminary data.</text>
</comment>
<evidence type="ECO:0000313" key="8">
    <source>
        <dbReference type="Proteomes" id="UP000091967"/>
    </source>
</evidence>
<name>A0A1B8AA64_FUSPO</name>
<dbReference type="InterPro" id="IPR036686">
    <property type="entry name" value="Class_II_Hydrophobin_sf"/>
</dbReference>
<dbReference type="PANTHER" id="PTHR42341:SF1">
    <property type="entry name" value="HYDROPHOBIN"/>
    <property type="match status" value="1"/>
</dbReference>
<keyword evidence="3" id="KW-1015">Disulfide bond</keyword>
<dbReference type="EMBL" id="LYXU01000093">
    <property type="protein sequence ID" value="OBS16423.1"/>
    <property type="molecule type" value="Genomic_DNA"/>
</dbReference>
<comment type="similarity">
    <text evidence="2">Belongs to the cerato-ulmin hydrophobin family.</text>
</comment>
<dbReference type="AlphaFoldDB" id="A0A1B8AA64"/>
<dbReference type="PANTHER" id="PTHR42341">
    <property type="entry name" value="HYDROPHOBIN"/>
    <property type="match status" value="1"/>
</dbReference>
<evidence type="ECO:0000256" key="4">
    <source>
        <dbReference type="SAM" id="SignalP"/>
    </source>
</evidence>
<sequence>MKLLPVLAIFFAGVLAAPPPGSGYGGDFDACRGVFYSVSRCCSAGILDIADVDCENPTNIPTSIDSFKADCASIGKRARCCSDPFVGVALLCRSPYSS</sequence>
<feature type="signal peptide" evidence="4">
    <location>
        <begin position="1"/>
        <end position="16"/>
    </location>
</feature>
<gene>
    <name evidence="7" type="ORF">FPOA_12030</name>
    <name evidence="6" type="ORF">FPOA_12146</name>
    <name evidence="5" type="ORF">FPOA_12925</name>
</gene>
<dbReference type="InterPro" id="IPR010636">
    <property type="entry name" value="Class_II_hydrophobin"/>
</dbReference>
<dbReference type="Gene3D" id="3.20.120.10">
    <property type="entry name" value="Hydrophobin"/>
    <property type="match status" value="1"/>
</dbReference>
<comment type="subcellular location">
    <subcellularLocation>
        <location evidence="1">Cell envelope</location>
    </subcellularLocation>
</comment>
<dbReference type="Pfam" id="PF06766">
    <property type="entry name" value="Hydrophobin_2"/>
    <property type="match status" value="1"/>
</dbReference>
<protein>
    <recommendedName>
        <fullName evidence="9">Hydrophobin</fullName>
    </recommendedName>
</protein>
<evidence type="ECO:0000256" key="3">
    <source>
        <dbReference type="ARBA" id="ARBA00023157"/>
    </source>
</evidence>
<reference evidence="6 8" key="1">
    <citation type="submission" date="2016-06" db="EMBL/GenBank/DDBJ databases">
        <title>Living apart together: crosstalk between the core and supernumerary genomes in a fungal plant pathogen.</title>
        <authorList>
            <person name="Vanheule A."/>
            <person name="Audenaert K."/>
            <person name="Warris S."/>
            <person name="Van De Geest H."/>
            <person name="Schijlen E."/>
            <person name="Hofte M."/>
            <person name="De Saeger S."/>
            <person name="Haesaert G."/>
            <person name="Waalwijk C."/>
            <person name="Van Der Lee T."/>
        </authorList>
    </citation>
    <scope>NUCLEOTIDE SEQUENCE [LARGE SCALE GENOMIC DNA]</scope>
    <source>
        <strain evidence="6 8">2516</strain>
    </source>
</reference>
<keyword evidence="4" id="KW-0732">Signal</keyword>
<dbReference type="EMBL" id="LYXU01000022">
    <property type="protein sequence ID" value="OBS17367.1"/>
    <property type="molecule type" value="Genomic_DNA"/>
</dbReference>
<evidence type="ECO:0000313" key="7">
    <source>
        <dbReference type="EMBL" id="OBS17542.1"/>
    </source>
</evidence>
<dbReference type="STRING" id="36050.A0A1B8AA64"/>
<dbReference type="SUPFAM" id="SSF101751">
    <property type="entry name" value="Hydrophobin II, HfbII"/>
    <property type="match status" value="1"/>
</dbReference>
<evidence type="ECO:0000256" key="2">
    <source>
        <dbReference type="ARBA" id="ARBA00009576"/>
    </source>
</evidence>
<evidence type="ECO:0000313" key="5">
    <source>
        <dbReference type="EMBL" id="OBS16423.1"/>
    </source>
</evidence>
<evidence type="ECO:0008006" key="9">
    <source>
        <dbReference type="Google" id="ProtNLM"/>
    </source>
</evidence>
<dbReference type="CDD" id="cd23508">
    <property type="entry name" value="hydrophobin_II"/>
    <property type="match status" value="1"/>
</dbReference>
<proteinExistence type="inferred from homology"/>
<keyword evidence="8" id="KW-1185">Reference proteome</keyword>
<accession>A0A1B8AA64</accession>
<evidence type="ECO:0000256" key="1">
    <source>
        <dbReference type="ARBA" id="ARBA00004196"/>
    </source>
</evidence>
<feature type="chain" id="PRO_5008882292" description="Hydrophobin" evidence="4">
    <location>
        <begin position="17"/>
        <end position="98"/>
    </location>
</feature>
<organism evidence="6 8">
    <name type="scientific">Fusarium poae</name>
    <dbReference type="NCBI Taxonomy" id="36050"/>
    <lineage>
        <taxon>Eukaryota</taxon>
        <taxon>Fungi</taxon>
        <taxon>Dikarya</taxon>
        <taxon>Ascomycota</taxon>
        <taxon>Pezizomycotina</taxon>
        <taxon>Sordariomycetes</taxon>
        <taxon>Hypocreomycetidae</taxon>
        <taxon>Hypocreales</taxon>
        <taxon>Nectriaceae</taxon>
        <taxon>Fusarium</taxon>
    </lineage>
</organism>
<evidence type="ECO:0000313" key="6">
    <source>
        <dbReference type="EMBL" id="OBS17367.1"/>
    </source>
</evidence>
<dbReference type="EMBL" id="LYXU01000014">
    <property type="protein sequence ID" value="OBS17542.1"/>
    <property type="molecule type" value="Genomic_DNA"/>
</dbReference>
<dbReference type="GO" id="GO:0005576">
    <property type="term" value="C:extracellular region"/>
    <property type="evidence" value="ECO:0007669"/>
    <property type="project" value="InterPro"/>
</dbReference>
<dbReference type="Proteomes" id="UP000091967">
    <property type="component" value="Unassembled WGS sequence"/>
</dbReference>
<dbReference type="OrthoDB" id="4500971at2759"/>